<dbReference type="InterPro" id="IPR002156">
    <property type="entry name" value="RNaseH_domain"/>
</dbReference>
<reference evidence="2 3" key="1">
    <citation type="journal article" date="2016" name="Mol. Biol. Evol.">
        <title>Comparative Genomics of Early-Diverging Mushroom-Forming Fungi Provides Insights into the Origins of Lignocellulose Decay Capabilities.</title>
        <authorList>
            <person name="Nagy L.G."/>
            <person name="Riley R."/>
            <person name="Tritt A."/>
            <person name="Adam C."/>
            <person name="Daum C."/>
            <person name="Floudas D."/>
            <person name="Sun H."/>
            <person name="Yadav J.S."/>
            <person name="Pangilinan J."/>
            <person name="Larsson K.H."/>
            <person name="Matsuura K."/>
            <person name="Barry K."/>
            <person name="Labutti K."/>
            <person name="Kuo R."/>
            <person name="Ohm R.A."/>
            <person name="Bhattacharya S.S."/>
            <person name="Shirouzu T."/>
            <person name="Yoshinaga Y."/>
            <person name="Martin F.M."/>
            <person name="Grigoriev I.V."/>
            <person name="Hibbett D.S."/>
        </authorList>
    </citation>
    <scope>NUCLEOTIDE SEQUENCE [LARGE SCALE GENOMIC DNA]</scope>
    <source>
        <strain evidence="2 3">HHB10207 ss-3</strain>
    </source>
</reference>
<dbReference type="EMBL" id="KV428011">
    <property type="protein sequence ID" value="KZT42861.1"/>
    <property type="molecule type" value="Genomic_DNA"/>
</dbReference>
<keyword evidence="3" id="KW-1185">Reference proteome</keyword>
<name>A0A166HLZ9_9AGAM</name>
<sequence>RGAPHLDLVVSWLPSHRGIAGNEQCDLEAKQAARGANTPTSFLPEELSGLLRSSKSVSIKQFTAKLKESAARFLAASPRYERLHRIDPSLPSDSF</sequence>
<dbReference type="GO" id="GO:0004523">
    <property type="term" value="F:RNA-DNA hybrid ribonuclease activity"/>
    <property type="evidence" value="ECO:0007669"/>
    <property type="project" value="InterPro"/>
</dbReference>
<evidence type="ECO:0000313" key="3">
    <source>
        <dbReference type="Proteomes" id="UP000076798"/>
    </source>
</evidence>
<feature type="domain" description="RNase H type-1" evidence="1">
    <location>
        <begin position="1"/>
        <end position="34"/>
    </location>
</feature>
<dbReference type="GO" id="GO:0003676">
    <property type="term" value="F:nucleic acid binding"/>
    <property type="evidence" value="ECO:0007669"/>
    <property type="project" value="InterPro"/>
</dbReference>
<dbReference type="Proteomes" id="UP000076798">
    <property type="component" value="Unassembled WGS sequence"/>
</dbReference>
<dbReference type="STRING" id="1314776.A0A166HLZ9"/>
<dbReference type="SUPFAM" id="SSF53098">
    <property type="entry name" value="Ribonuclease H-like"/>
    <property type="match status" value="1"/>
</dbReference>
<organism evidence="2 3">
    <name type="scientific">Sistotremastrum suecicum HHB10207 ss-3</name>
    <dbReference type="NCBI Taxonomy" id="1314776"/>
    <lineage>
        <taxon>Eukaryota</taxon>
        <taxon>Fungi</taxon>
        <taxon>Dikarya</taxon>
        <taxon>Basidiomycota</taxon>
        <taxon>Agaricomycotina</taxon>
        <taxon>Agaricomycetes</taxon>
        <taxon>Sistotremastrales</taxon>
        <taxon>Sistotremastraceae</taxon>
        <taxon>Sistotremastrum</taxon>
    </lineage>
</organism>
<gene>
    <name evidence="2" type="ORF">SISSUDRAFT_974320</name>
</gene>
<dbReference type="InterPro" id="IPR012337">
    <property type="entry name" value="RNaseH-like_sf"/>
</dbReference>
<dbReference type="PROSITE" id="PS50879">
    <property type="entry name" value="RNASE_H_1"/>
    <property type="match status" value="1"/>
</dbReference>
<protein>
    <recommendedName>
        <fullName evidence="1">RNase H type-1 domain-containing protein</fullName>
    </recommendedName>
</protein>
<dbReference type="AlphaFoldDB" id="A0A166HLZ9"/>
<dbReference type="Gene3D" id="3.30.420.10">
    <property type="entry name" value="Ribonuclease H-like superfamily/Ribonuclease H"/>
    <property type="match status" value="1"/>
</dbReference>
<feature type="non-terminal residue" evidence="2">
    <location>
        <position position="95"/>
    </location>
</feature>
<evidence type="ECO:0000259" key="1">
    <source>
        <dbReference type="PROSITE" id="PS50879"/>
    </source>
</evidence>
<proteinExistence type="predicted"/>
<accession>A0A166HLZ9</accession>
<evidence type="ECO:0000313" key="2">
    <source>
        <dbReference type="EMBL" id="KZT42861.1"/>
    </source>
</evidence>
<feature type="non-terminal residue" evidence="2">
    <location>
        <position position="1"/>
    </location>
</feature>
<dbReference type="OrthoDB" id="3265515at2759"/>
<dbReference type="InterPro" id="IPR036397">
    <property type="entry name" value="RNaseH_sf"/>
</dbReference>